<feature type="transmembrane region" description="Helical" evidence="5">
    <location>
        <begin position="319"/>
        <end position="337"/>
    </location>
</feature>
<keyword evidence="2 5" id="KW-0812">Transmembrane</keyword>
<dbReference type="EMBL" id="QVQW01000045">
    <property type="protein sequence ID" value="RKU43274.1"/>
    <property type="molecule type" value="Genomic_DNA"/>
</dbReference>
<evidence type="ECO:0000256" key="3">
    <source>
        <dbReference type="ARBA" id="ARBA00022989"/>
    </source>
</evidence>
<evidence type="ECO:0000256" key="4">
    <source>
        <dbReference type="ARBA" id="ARBA00023136"/>
    </source>
</evidence>
<name>A0A420Y5W3_9PEZI</name>
<dbReference type="SUPFAM" id="SSF103473">
    <property type="entry name" value="MFS general substrate transporter"/>
    <property type="match status" value="1"/>
</dbReference>
<keyword evidence="3 5" id="KW-1133">Transmembrane helix</keyword>
<feature type="transmembrane region" description="Helical" evidence="5">
    <location>
        <begin position="195"/>
        <end position="215"/>
    </location>
</feature>
<dbReference type="PANTHER" id="PTHR23294">
    <property type="entry name" value="ET TRANSLATION PRODUCT-RELATED"/>
    <property type="match status" value="1"/>
</dbReference>
<sequence length="487" mass="53403">MADTKSSPSDNTNIEELNSPAPKQVSTFTRWYRSPLFNVIIVGLISFTQPGIWNALNSTGAGGQQEPYLVNGANSLTFGIMVFGCSIFAVLANKIGIKTVLILGTLGYAPYSAALYVNNRYGVEWFVLFGGATCGLAASALWASEGAIALGYGDIEDRGKYTGIWLGLRELGQLIGAAIQLSLNVNDKKRGKVGYTTYLVLIALQCLGLPLAFLISKPSKVIRSDGKKVPDPTKKKAVLGEAKRWWALLRRKEMYMLIPVLIGFAWNGTYLGIYQTKYFSVRARTLSSLCSGIVATLANILWGWFYDRKSISRPTLAKFTWMAFSITMLALLSWQVANEKLYSTTVPKVTLDWASPGFGRGFASMMLMRFMNESHYMFVYWIIGAFFDDLETLTLGVGIVRSFESVGSCLSFGIGAAQVKPMVNLIIAFAMFAVTIPATTYVVFLVPERPVNNTKLEELDDTSARTSIEPNAVTVQRTAEAIDGPHA</sequence>
<dbReference type="InterPro" id="IPR011701">
    <property type="entry name" value="MFS"/>
</dbReference>
<dbReference type="GO" id="GO:0016020">
    <property type="term" value="C:membrane"/>
    <property type="evidence" value="ECO:0007669"/>
    <property type="project" value="UniProtKB-SubCell"/>
</dbReference>
<feature type="transmembrane region" description="Helical" evidence="5">
    <location>
        <begin position="68"/>
        <end position="92"/>
    </location>
</feature>
<proteinExistence type="predicted"/>
<accession>A0A420Y5W3</accession>
<dbReference type="Pfam" id="PF07690">
    <property type="entry name" value="MFS_1"/>
    <property type="match status" value="1"/>
</dbReference>
<evidence type="ECO:0000313" key="6">
    <source>
        <dbReference type="EMBL" id="RKU43274.1"/>
    </source>
</evidence>
<reference evidence="6 7" key="1">
    <citation type="submission" date="2018-08" db="EMBL/GenBank/DDBJ databases">
        <title>Draft genome of the lignicolous fungus Coniochaeta pulveracea.</title>
        <authorList>
            <person name="Borstlap C.J."/>
            <person name="De Witt R.N."/>
            <person name="Botha A."/>
            <person name="Volschenk H."/>
        </authorList>
    </citation>
    <scope>NUCLEOTIDE SEQUENCE [LARGE SCALE GENOMIC DNA]</scope>
    <source>
        <strain evidence="6 7">CAB683</strain>
    </source>
</reference>
<feature type="transmembrane region" description="Helical" evidence="5">
    <location>
        <begin position="254"/>
        <end position="274"/>
    </location>
</feature>
<evidence type="ECO:0000256" key="5">
    <source>
        <dbReference type="SAM" id="Phobius"/>
    </source>
</evidence>
<evidence type="ECO:0000313" key="7">
    <source>
        <dbReference type="Proteomes" id="UP000275385"/>
    </source>
</evidence>
<dbReference type="Proteomes" id="UP000275385">
    <property type="component" value="Unassembled WGS sequence"/>
</dbReference>
<evidence type="ECO:0000256" key="1">
    <source>
        <dbReference type="ARBA" id="ARBA00004141"/>
    </source>
</evidence>
<feature type="transmembrane region" description="Helical" evidence="5">
    <location>
        <begin position="423"/>
        <end position="446"/>
    </location>
</feature>
<comment type="caution">
    <text evidence="6">The sequence shown here is derived from an EMBL/GenBank/DDBJ whole genome shotgun (WGS) entry which is preliminary data.</text>
</comment>
<evidence type="ECO:0008006" key="8">
    <source>
        <dbReference type="Google" id="ProtNLM"/>
    </source>
</evidence>
<feature type="transmembrane region" description="Helical" evidence="5">
    <location>
        <begin position="286"/>
        <end position="307"/>
    </location>
</feature>
<dbReference type="Gene3D" id="1.20.1250.20">
    <property type="entry name" value="MFS general substrate transporter like domains"/>
    <property type="match status" value="1"/>
</dbReference>
<evidence type="ECO:0000256" key="2">
    <source>
        <dbReference type="ARBA" id="ARBA00022692"/>
    </source>
</evidence>
<gene>
    <name evidence="6" type="ORF">DL546_005812</name>
</gene>
<dbReference type="AlphaFoldDB" id="A0A420Y5W3"/>
<comment type="subcellular location">
    <subcellularLocation>
        <location evidence="1">Membrane</location>
        <topology evidence="1">Multi-pass membrane protein</topology>
    </subcellularLocation>
</comment>
<dbReference type="OrthoDB" id="196103at2759"/>
<dbReference type="PANTHER" id="PTHR23294:SF57">
    <property type="entry name" value="CINA C-TERMINAL DOMAIN-CONTAINING PROTEIN"/>
    <property type="match status" value="1"/>
</dbReference>
<dbReference type="InterPro" id="IPR051617">
    <property type="entry name" value="UNC-93-like_regulator"/>
</dbReference>
<dbReference type="InterPro" id="IPR036259">
    <property type="entry name" value="MFS_trans_sf"/>
</dbReference>
<organism evidence="6 7">
    <name type="scientific">Coniochaeta pulveracea</name>
    <dbReference type="NCBI Taxonomy" id="177199"/>
    <lineage>
        <taxon>Eukaryota</taxon>
        <taxon>Fungi</taxon>
        <taxon>Dikarya</taxon>
        <taxon>Ascomycota</taxon>
        <taxon>Pezizomycotina</taxon>
        <taxon>Sordariomycetes</taxon>
        <taxon>Sordariomycetidae</taxon>
        <taxon>Coniochaetales</taxon>
        <taxon>Coniochaetaceae</taxon>
        <taxon>Coniochaeta</taxon>
    </lineage>
</organism>
<protein>
    <recommendedName>
        <fullName evidence="8">DUF895 domain membrane protein</fullName>
    </recommendedName>
</protein>
<feature type="transmembrane region" description="Helical" evidence="5">
    <location>
        <begin position="378"/>
        <end position="403"/>
    </location>
</feature>
<feature type="transmembrane region" description="Helical" evidence="5">
    <location>
        <begin position="99"/>
        <end position="117"/>
    </location>
</feature>
<feature type="transmembrane region" description="Helical" evidence="5">
    <location>
        <begin position="36"/>
        <end position="56"/>
    </location>
</feature>
<keyword evidence="7" id="KW-1185">Reference proteome</keyword>
<dbReference type="GO" id="GO:0022857">
    <property type="term" value="F:transmembrane transporter activity"/>
    <property type="evidence" value="ECO:0007669"/>
    <property type="project" value="InterPro"/>
</dbReference>
<keyword evidence="4 5" id="KW-0472">Membrane</keyword>
<feature type="transmembrane region" description="Helical" evidence="5">
    <location>
        <begin position="123"/>
        <end position="143"/>
    </location>
</feature>